<dbReference type="RefSeq" id="WP_304580104.1">
    <property type="nucleotide sequence ID" value="NZ_BAAAJZ010000015.1"/>
</dbReference>
<proteinExistence type="inferred from homology"/>
<evidence type="ECO:0000256" key="3">
    <source>
        <dbReference type="ARBA" id="ARBA00022448"/>
    </source>
</evidence>
<feature type="transmembrane region" description="Helical" evidence="8">
    <location>
        <begin position="208"/>
        <end position="226"/>
    </location>
</feature>
<dbReference type="GO" id="GO:0005886">
    <property type="term" value="C:plasma membrane"/>
    <property type="evidence" value="ECO:0007669"/>
    <property type="project" value="UniProtKB-SubCell"/>
</dbReference>
<dbReference type="GeneID" id="98051587"/>
<feature type="transmembrane region" description="Helical" evidence="8">
    <location>
        <begin position="175"/>
        <end position="196"/>
    </location>
</feature>
<feature type="transmembrane region" description="Helical" evidence="8">
    <location>
        <begin position="62"/>
        <end position="78"/>
    </location>
</feature>
<dbReference type="NCBIfam" id="TIGR00711">
    <property type="entry name" value="efflux_EmrB"/>
    <property type="match status" value="1"/>
</dbReference>
<dbReference type="PANTHER" id="PTHR42718">
    <property type="entry name" value="MAJOR FACILITATOR SUPERFAMILY MULTIDRUG TRANSPORTER MFSC"/>
    <property type="match status" value="1"/>
</dbReference>
<comment type="similarity">
    <text evidence="2">Belongs to the major facilitator superfamily. EmrB family.</text>
</comment>
<dbReference type="CDD" id="cd17321">
    <property type="entry name" value="MFS_MMR_MDR_like"/>
    <property type="match status" value="1"/>
</dbReference>
<dbReference type="InterPro" id="IPR036259">
    <property type="entry name" value="MFS_trans_sf"/>
</dbReference>
<evidence type="ECO:0000256" key="4">
    <source>
        <dbReference type="ARBA" id="ARBA00022475"/>
    </source>
</evidence>
<evidence type="ECO:0000256" key="7">
    <source>
        <dbReference type="ARBA" id="ARBA00023136"/>
    </source>
</evidence>
<evidence type="ECO:0000256" key="2">
    <source>
        <dbReference type="ARBA" id="ARBA00008537"/>
    </source>
</evidence>
<reference evidence="10 11" key="1">
    <citation type="submission" date="2020-07" db="EMBL/GenBank/DDBJ databases">
        <title>Sequencing the genomes of 1000 actinobacteria strains.</title>
        <authorList>
            <person name="Klenk H.-P."/>
        </authorList>
    </citation>
    <scope>NUCLEOTIDE SEQUENCE [LARGE SCALE GENOMIC DNA]</scope>
    <source>
        <strain evidence="10 11">DSM 44749</strain>
    </source>
</reference>
<dbReference type="PROSITE" id="PS50850">
    <property type="entry name" value="MFS"/>
    <property type="match status" value="1"/>
</dbReference>
<dbReference type="InterPro" id="IPR004638">
    <property type="entry name" value="EmrB-like"/>
</dbReference>
<comment type="subcellular location">
    <subcellularLocation>
        <location evidence="1">Cell membrane</location>
        <topology evidence="1">Multi-pass membrane protein</topology>
    </subcellularLocation>
</comment>
<feature type="transmembrane region" description="Helical" evidence="8">
    <location>
        <begin position="90"/>
        <end position="112"/>
    </location>
</feature>
<keyword evidence="4" id="KW-1003">Cell membrane</keyword>
<feature type="transmembrane region" description="Helical" evidence="8">
    <location>
        <begin position="339"/>
        <end position="358"/>
    </location>
</feature>
<dbReference type="Gene3D" id="1.20.1250.20">
    <property type="entry name" value="MFS general substrate transporter like domains"/>
    <property type="match status" value="1"/>
</dbReference>
<evidence type="ECO:0000256" key="8">
    <source>
        <dbReference type="SAM" id="Phobius"/>
    </source>
</evidence>
<dbReference type="Proteomes" id="UP000549695">
    <property type="component" value="Unassembled WGS sequence"/>
</dbReference>
<dbReference type="EMBL" id="JACCCZ010000001">
    <property type="protein sequence ID" value="NYG01519.1"/>
    <property type="molecule type" value="Genomic_DNA"/>
</dbReference>
<dbReference type="InterPro" id="IPR020846">
    <property type="entry name" value="MFS_dom"/>
</dbReference>
<feature type="transmembrane region" description="Helical" evidence="8">
    <location>
        <begin position="364"/>
        <end position="381"/>
    </location>
</feature>
<dbReference type="GO" id="GO:0022857">
    <property type="term" value="F:transmembrane transporter activity"/>
    <property type="evidence" value="ECO:0007669"/>
    <property type="project" value="InterPro"/>
</dbReference>
<evidence type="ECO:0000256" key="5">
    <source>
        <dbReference type="ARBA" id="ARBA00022692"/>
    </source>
</evidence>
<feature type="domain" description="Major facilitator superfamily (MFS) profile" evidence="9">
    <location>
        <begin position="20"/>
        <end position="464"/>
    </location>
</feature>
<keyword evidence="6 8" id="KW-1133">Transmembrane helix</keyword>
<accession>A0A852VZ51</accession>
<keyword evidence="11" id="KW-1185">Reference proteome</keyword>
<name>A0A852VZ51_PSEA5</name>
<dbReference type="SUPFAM" id="SSF103473">
    <property type="entry name" value="MFS general substrate transporter"/>
    <property type="match status" value="1"/>
</dbReference>
<protein>
    <submittedName>
        <fullName evidence="10">EmrB/QacA subfamily drug resistance transporter</fullName>
    </submittedName>
</protein>
<dbReference type="AlphaFoldDB" id="A0A852VZ51"/>
<dbReference type="InterPro" id="IPR005829">
    <property type="entry name" value="Sugar_transporter_CS"/>
</dbReference>
<gene>
    <name evidence="10" type="ORF">HDA37_001804</name>
</gene>
<keyword evidence="3" id="KW-0813">Transport</keyword>
<keyword evidence="7 8" id="KW-0472">Membrane</keyword>
<dbReference type="InterPro" id="IPR011701">
    <property type="entry name" value="MFS"/>
</dbReference>
<evidence type="ECO:0000256" key="6">
    <source>
        <dbReference type="ARBA" id="ARBA00022989"/>
    </source>
</evidence>
<feature type="transmembrane region" description="Helical" evidence="8">
    <location>
        <begin position="274"/>
        <end position="299"/>
    </location>
</feature>
<feature type="transmembrane region" description="Helical" evidence="8">
    <location>
        <begin position="148"/>
        <end position="169"/>
    </location>
</feature>
<dbReference type="PROSITE" id="PS00216">
    <property type="entry name" value="SUGAR_TRANSPORT_1"/>
    <property type="match status" value="1"/>
</dbReference>
<evidence type="ECO:0000256" key="1">
    <source>
        <dbReference type="ARBA" id="ARBA00004651"/>
    </source>
</evidence>
<evidence type="ECO:0000259" key="9">
    <source>
        <dbReference type="PROSITE" id="PS50850"/>
    </source>
</evidence>
<feature type="transmembrane region" description="Helical" evidence="8">
    <location>
        <begin position="232"/>
        <end position="254"/>
    </location>
</feature>
<dbReference type="Pfam" id="PF07690">
    <property type="entry name" value="MFS_1"/>
    <property type="match status" value="1"/>
</dbReference>
<organism evidence="10 11">
    <name type="scientific">Pseudonocardia alni</name>
    <name type="common">Amycolata alni</name>
    <dbReference type="NCBI Taxonomy" id="33907"/>
    <lineage>
        <taxon>Bacteria</taxon>
        <taxon>Bacillati</taxon>
        <taxon>Actinomycetota</taxon>
        <taxon>Actinomycetes</taxon>
        <taxon>Pseudonocardiales</taxon>
        <taxon>Pseudonocardiaceae</taxon>
        <taxon>Pseudonocardia</taxon>
    </lineage>
</organism>
<evidence type="ECO:0000313" key="11">
    <source>
        <dbReference type="Proteomes" id="UP000549695"/>
    </source>
</evidence>
<feature type="transmembrane region" description="Helical" evidence="8">
    <location>
        <begin position="18"/>
        <end position="42"/>
    </location>
</feature>
<keyword evidence="5 8" id="KW-0812">Transmembrane</keyword>
<sequence length="481" mass="49193">MGNDVVVPAGPAGRRHRLLILAVLCTSILIVSMDVTIINVALPALVTDLRASITELQWTVDAYTVVLACFLMLAGATADRVGRRRVFQTGLVLFGVGSLLCSLAPTVGWLIGARVVQALGGAMLNPVAMSIITNVFTDVRERARAIGVWGAMVGISLGVGPVLGGLLVDTVGWRAIFWVNIPVVLAAWILTARLVPESRAARPRRADPVGQLLVVALLGSTVAAVIEGPRLGWSSAGVLGLAVLAVVALVSLVVWERRHPEPLVELRFFRSAPFASATVIAVCAFAAFGSLLFLSALYLQDVRGLGALQAGLTLLPAAVATTVVAPLSGRMVAARGARLPLVLGGSAMVLVALTFSQLSPTTPLWLILLAHGVFGCGFALLNPPITNTAVNGMPPERAGVAAAVASTSRQAGQSFGVAVSGTVVATAASTAAGVATAWAVVTPLTVAVVVLGVLGTTARARASAARVAALFPAAPSPARAS</sequence>
<comment type="caution">
    <text evidence="10">The sequence shown here is derived from an EMBL/GenBank/DDBJ whole genome shotgun (WGS) entry which is preliminary data.</text>
</comment>
<dbReference type="PANTHER" id="PTHR42718:SF9">
    <property type="entry name" value="MAJOR FACILITATOR SUPERFAMILY MULTIDRUG TRANSPORTER MFSC"/>
    <property type="match status" value="1"/>
</dbReference>
<evidence type="ECO:0000313" key="10">
    <source>
        <dbReference type="EMBL" id="NYG01519.1"/>
    </source>
</evidence>
<dbReference type="Gene3D" id="1.20.1720.10">
    <property type="entry name" value="Multidrug resistance protein D"/>
    <property type="match status" value="1"/>
</dbReference>
<feature type="transmembrane region" description="Helical" evidence="8">
    <location>
        <begin position="305"/>
        <end position="327"/>
    </location>
</feature>
<dbReference type="PRINTS" id="PR01036">
    <property type="entry name" value="TCRTETB"/>
</dbReference>